<reference evidence="2 3" key="1">
    <citation type="submission" date="2016-09" db="EMBL/GenBank/DDBJ databases">
        <title>The complete genome sequences of Rhizobium gallicum, symbiovars gallicum and phaseoli, symbionts associated to common bean (Phaseolus vulgaris).</title>
        <authorList>
            <person name="Bustos P."/>
            <person name="Santamaria R.I."/>
            <person name="Perez-Carrascal O.M."/>
            <person name="Juarez S."/>
            <person name="Lozano L."/>
            <person name="Martinez-Flores I."/>
            <person name="Martinez-Romero E."/>
            <person name="Cevallos M."/>
            <person name="Romero D."/>
            <person name="Davila G."/>
            <person name="Gonzalez V."/>
        </authorList>
    </citation>
    <scope>NUCLEOTIDE SEQUENCE [LARGE SCALE GENOMIC DNA]</scope>
    <source>
        <strain evidence="2 3">8C-3</strain>
        <plasmid evidence="3">Plasmid prsp8c3b</plasmid>
    </source>
</reference>
<keyword evidence="2" id="KW-0378">Hydrolase</keyword>
<dbReference type="RefSeq" id="WP_004680481.1">
    <property type="nucleotide sequence ID" value="NZ_CP017243.1"/>
</dbReference>
<accession>A0A1L5PB32</accession>
<keyword evidence="2" id="KW-0614">Plasmid</keyword>
<sequence length="895" mass="96930">MHLIFGLAADGRVYPDAHDASGSLDEDVVGPLGLVQTLETQLGMLAPSVSKAVRISTYLAKLRACGGDRFWASSFSRDPWSTAATLLEWRDTLVGGGWHGTATGSNRLDDLAAAEAVEPTLPAGLEDRAIALLDVLKTRPGLRIHQLGLADRRDLLPPLWARIVKALESVGVTIFQHEQPDLAAEGSDLRIVQRVLSGEPVQPLAGDGTLTMVEADTELMAAETIADWLAALPSEDLRGSVILASDGDTALLDHALRARGIPALGLSASSPWRGALQVLPLAFAAAWQPFDPRALLNLFLLPRPPVAAWAARRLARALSEEPGVGGRVWREAWVQIEDRLLEINTRSDADTARRKTDTTLAEWRAWTEVGRFARGEGMPLSEALAICGRVAAWAMRSDGGDGDRLLMAVSNAAAAVSDALSRLELSVIPALLLERVVLQVLSEGVPNPDHFAEAGAVRAIKAPGALWSSALRVIWWNFVGPGEKIAITPWDNAEREALIANGVEIDASPAIARRIEAAHSSVIRRCHGNLILVRPALARDAQTTLHPMAHRLRPLLKESGAAITFKAERLLREPDAMLAGRILPRQLVGRQVQPPAGVPVWTIPPGTTRLTDTRRESATSLTRMLNCQLSWFAQDILNLRPGRFAEIPGTDQLFGNLAHEIARRLLLPGAPPAEAGIRTEAIRHFESLLPEIAAPLLQPEHAGELAAAREMVPRALEALVRLLHAQGLEIVGSELDREGIQGQLLLQGRLDLLVRRGDRIAVLDLKWTRSERRYREEVASGRAIQLAIYRGLSASDGTGAPGGYFLLRQRRIVAGPGSILTGNPIEADIDDLATLGHVKNDWRLWHDLTTKGTLIAAGFPDTGDLRPAGLAIDAAKEPCRFCNLRGLCRVYEELV</sequence>
<gene>
    <name evidence="2" type="ORF">AM571_PB00015</name>
</gene>
<proteinExistence type="predicted"/>
<geneLocation type="plasmid" evidence="3">
    <name>prsp8c3b</name>
</geneLocation>
<organism evidence="2 3">
    <name type="scientific">Rhizobium etli 8C-3</name>
    <dbReference type="NCBI Taxonomy" id="538025"/>
    <lineage>
        <taxon>Bacteria</taxon>
        <taxon>Pseudomonadati</taxon>
        <taxon>Pseudomonadota</taxon>
        <taxon>Alphaproteobacteria</taxon>
        <taxon>Hyphomicrobiales</taxon>
        <taxon>Rhizobiaceae</taxon>
        <taxon>Rhizobium/Agrobacterium group</taxon>
        <taxon>Rhizobium</taxon>
    </lineage>
</organism>
<keyword evidence="2" id="KW-0255">Endonuclease</keyword>
<evidence type="ECO:0000259" key="1">
    <source>
        <dbReference type="Pfam" id="PF12705"/>
    </source>
</evidence>
<dbReference type="EMBL" id="CP017243">
    <property type="protein sequence ID" value="APO77313.1"/>
    <property type="molecule type" value="Genomic_DNA"/>
</dbReference>
<dbReference type="GO" id="GO:0004519">
    <property type="term" value="F:endonuclease activity"/>
    <property type="evidence" value="ECO:0007669"/>
    <property type="project" value="UniProtKB-KW"/>
</dbReference>
<protein>
    <submittedName>
        <fullName evidence="2">Restriction endonuclease type 2-like domain-containing protein</fullName>
    </submittedName>
</protein>
<dbReference type="InterPro" id="IPR038726">
    <property type="entry name" value="PDDEXK_AddAB-type"/>
</dbReference>
<keyword evidence="2" id="KW-0540">Nuclease</keyword>
<dbReference type="Proteomes" id="UP000185109">
    <property type="component" value="Plasmid pRsp8C3b"/>
</dbReference>
<name>A0A1L5PB32_RHIET</name>
<dbReference type="Pfam" id="PF12705">
    <property type="entry name" value="PDDEXK_1"/>
    <property type="match status" value="1"/>
</dbReference>
<feature type="domain" description="PD-(D/E)XK endonuclease-like" evidence="1">
    <location>
        <begin position="617"/>
        <end position="889"/>
    </location>
</feature>
<evidence type="ECO:0000313" key="3">
    <source>
        <dbReference type="Proteomes" id="UP000185109"/>
    </source>
</evidence>
<dbReference type="AlphaFoldDB" id="A0A1L5PB32"/>
<evidence type="ECO:0000313" key="2">
    <source>
        <dbReference type="EMBL" id="APO77313.1"/>
    </source>
</evidence>